<keyword evidence="2" id="KW-1003">Cell membrane</keyword>
<evidence type="ECO:0000313" key="10">
    <source>
        <dbReference type="Proteomes" id="UP000198539"/>
    </source>
</evidence>
<name>A0A1H2RYB9_9RHOB</name>
<dbReference type="PANTHER" id="PTHR32309">
    <property type="entry name" value="TYROSINE-PROTEIN KINASE"/>
    <property type="match status" value="1"/>
</dbReference>
<evidence type="ECO:0000256" key="7">
    <source>
        <dbReference type="SAM" id="Phobius"/>
    </source>
</evidence>
<organism evidence="9 10">
    <name type="scientific">Roseicitreum antarcticum</name>
    <dbReference type="NCBI Taxonomy" id="564137"/>
    <lineage>
        <taxon>Bacteria</taxon>
        <taxon>Pseudomonadati</taxon>
        <taxon>Pseudomonadota</taxon>
        <taxon>Alphaproteobacteria</taxon>
        <taxon>Rhodobacterales</taxon>
        <taxon>Paracoccaceae</taxon>
        <taxon>Roseicitreum</taxon>
    </lineage>
</organism>
<evidence type="ECO:0000256" key="2">
    <source>
        <dbReference type="ARBA" id="ARBA00022475"/>
    </source>
</evidence>
<evidence type="ECO:0000313" key="9">
    <source>
        <dbReference type="EMBL" id="SDW24287.1"/>
    </source>
</evidence>
<feature type="domain" description="Polysaccharide chain length determinant N-terminal" evidence="8">
    <location>
        <begin position="6"/>
        <end position="86"/>
    </location>
</feature>
<dbReference type="InterPro" id="IPR003856">
    <property type="entry name" value="LPS_length_determ_N"/>
</dbReference>
<dbReference type="Proteomes" id="UP000198539">
    <property type="component" value="Unassembled WGS sequence"/>
</dbReference>
<dbReference type="Pfam" id="PF02706">
    <property type="entry name" value="Wzz"/>
    <property type="match status" value="1"/>
</dbReference>
<evidence type="ECO:0000256" key="4">
    <source>
        <dbReference type="ARBA" id="ARBA00022989"/>
    </source>
</evidence>
<dbReference type="STRING" id="564137.SAMN04488238_101449"/>
<feature type="coiled-coil region" evidence="6">
    <location>
        <begin position="170"/>
        <end position="247"/>
    </location>
</feature>
<protein>
    <submittedName>
        <fullName evidence="9">Uncharacterized protein involved in exopolysaccharide biosynthesis</fullName>
    </submittedName>
</protein>
<evidence type="ECO:0000256" key="3">
    <source>
        <dbReference type="ARBA" id="ARBA00022692"/>
    </source>
</evidence>
<dbReference type="PANTHER" id="PTHR32309:SF31">
    <property type="entry name" value="CAPSULAR EXOPOLYSACCHARIDE FAMILY"/>
    <property type="match status" value="1"/>
</dbReference>
<dbReference type="RefSeq" id="WP_092884924.1">
    <property type="nucleotide sequence ID" value="NZ_CP061498.1"/>
</dbReference>
<feature type="transmembrane region" description="Helical" evidence="7">
    <location>
        <begin position="355"/>
        <end position="372"/>
    </location>
</feature>
<keyword evidence="6" id="KW-0175">Coiled coil</keyword>
<dbReference type="EMBL" id="FNOM01000001">
    <property type="protein sequence ID" value="SDW24287.1"/>
    <property type="molecule type" value="Genomic_DNA"/>
</dbReference>
<comment type="subcellular location">
    <subcellularLocation>
        <location evidence="1">Cell membrane</location>
        <topology evidence="1">Multi-pass membrane protein</topology>
    </subcellularLocation>
</comment>
<feature type="transmembrane region" description="Helical" evidence="7">
    <location>
        <begin position="413"/>
        <end position="434"/>
    </location>
</feature>
<feature type="transmembrane region" description="Helical" evidence="7">
    <location>
        <begin position="20"/>
        <end position="39"/>
    </location>
</feature>
<dbReference type="AlphaFoldDB" id="A0A1H2RYB9"/>
<feature type="coiled-coil region" evidence="6">
    <location>
        <begin position="288"/>
        <end position="315"/>
    </location>
</feature>
<keyword evidence="10" id="KW-1185">Reference proteome</keyword>
<evidence type="ECO:0000256" key="1">
    <source>
        <dbReference type="ARBA" id="ARBA00004651"/>
    </source>
</evidence>
<sequence length="435" mass="47866">MGPIQSLGELTSLLRRRAKMIAVVVFLGTLAALVVAMLGKPVFESIAVIQVQTPLVRDQTPGVADDVNASVARRLQQIEQRLMVSDYLIGIGERYELFPAGAGMSSIEKVLLMREMLWIESVAAVSFSERSDGAVAAIQVYARTNDRHSAAEMANEVSRDLIEQTERTQMTRAQEALSFFRAEEARLNAEALVLADQIAAFQIRNSEFLPANVDARRGERARLEEQVQNAERDILALRAEKATLEAEQMRRTSVRRIADIDDEVGTLQDGNAGARARLLELSALFNAAPGVQQEMAGMERDLAQIQDELRAIALRRADAEIGSRLEADNQAERFNLLEAAQPPDYQVSRSKRTTVMMGVIGSLVLALMIAYGQEIAHPVVRSAARMERALALRPVLTLPHVQSRAQRRHEMRIWAMGLGGAALTLAVAVIGLQLV</sequence>
<keyword evidence="4 7" id="KW-1133">Transmembrane helix</keyword>
<dbReference type="OrthoDB" id="7642308at2"/>
<reference evidence="9 10" key="1">
    <citation type="submission" date="2016-10" db="EMBL/GenBank/DDBJ databases">
        <authorList>
            <person name="de Groot N.N."/>
        </authorList>
    </citation>
    <scope>NUCLEOTIDE SEQUENCE [LARGE SCALE GENOMIC DNA]</scope>
    <source>
        <strain evidence="9 10">CGMCC 1.8894</strain>
    </source>
</reference>
<keyword evidence="5 7" id="KW-0472">Membrane</keyword>
<evidence type="ECO:0000259" key="8">
    <source>
        <dbReference type="Pfam" id="PF02706"/>
    </source>
</evidence>
<keyword evidence="3 7" id="KW-0812">Transmembrane</keyword>
<gene>
    <name evidence="9" type="ORF">SAMN04488238_101449</name>
</gene>
<dbReference type="InterPro" id="IPR050445">
    <property type="entry name" value="Bact_polysacc_biosynth/exp"/>
</dbReference>
<evidence type="ECO:0000256" key="5">
    <source>
        <dbReference type="ARBA" id="ARBA00023136"/>
    </source>
</evidence>
<dbReference type="GO" id="GO:0005886">
    <property type="term" value="C:plasma membrane"/>
    <property type="evidence" value="ECO:0007669"/>
    <property type="project" value="UniProtKB-SubCell"/>
</dbReference>
<proteinExistence type="predicted"/>
<evidence type="ECO:0000256" key="6">
    <source>
        <dbReference type="SAM" id="Coils"/>
    </source>
</evidence>
<accession>A0A1H2RYB9</accession>